<keyword evidence="2" id="KW-0238">DNA-binding</keyword>
<accession>A0A7J5BZE4</accession>
<name>A0A7J5BZE4_9MICO</name>
<dbReference type="SUPFAM" id="SSF46785">
    <property type="entry name" value="Winged helix' DNA-binding domain"/>
    <property type="match status" value="1"/>
</dbReference>
<dbReference type="EMBL" id="WBJZ01000006">
    <property type="protein sequence ID" value="KAB1659514.1"/>
    <property type="molecule type" value="Genomic_DNA"/>
</dbReference>
<comment type="caution">
    <text evidence="6">The sequence shown here is derived from an EMBL/GenBank/DDBJ whole genome shotgun (WGS) entry which is preliminary data.</text>
</comment>
<dbReference type="Gene3D" id="1.10.10.10">
    <property type="entry name" value="Winged helix-like DNA-binding domain superfamily/Winged helix DNA-binding domain"/>
    <property type="match status" value="1"/>
</dbReference>
<dbReference type="PRINTS" id="PR00035">
    <property type="entry name" value="HTHGNTR"/>
</dbReference>
<sequence>MSGRSNIAPGRSGGGGVSRAEEAADEIRRRILVGELKPGERAPETKLAESLGISRNTLREALTALSREGLITQTPNKGACVAVPSLSAIIDIYRVRRLVEVQAVAQAVPRHPAIARMRAAVDAALAARETDDWLEIATANIRFHRAVFELTDSPRLGELYDRLATELRLAFGILDDPAYLHAPFLDRNEEIVDLLERGEAGRAAERFEEYLLLAERIILAGYERQGNASPSPGA</sequence>
<dbReference type="Gene3D" id="1.20.120.530">
    <property type="entry name" value="GntR ligand-binding domain-like"/>
    <property type="match status" value="1"/>
</dbReference>
<dbReference type="RefSeq" id="WP_158040014.1">
    <property type="nucleotide sequence ID" value="NZ_JACCFV010000001.1"/>
</dbReference>
<gene>
    <name evidence="6" type="ORF">F8O01_06220</name>
</gene>
<evidence type="ECO:0000256" key="1">
    <source>
        <dbReference type="ARBA" id="ARBA00023015"/>
    </source>
</evidence>
<proteinExistence type="predicted"/>
<dbReference type="Proteomes" id="UP000467240">
    <property type="component" value="Unassembled WGS sequence"/>
</dbReference>
<evidence type="ECO:0000313" key="7">
    <source>
        <dbReference type="Proteomes" id="UP000467240"/>
    </source>
</evidence>
<dbReference type="InterPro" id="IPR036390">
    <property type="entry name" value="WH_DNA-bd_sf"/>
</dbReference>
<dbReference type="SMART" id="SM00345">
    <property type="entry name" value="HTH_GNTR"/>
    <property type="match status" value="1"/>
</dbReference>
<dbReference type="Pfam" id="PF07729">
    <property type="entry name" value="FCD"/>
    <property type="match status" value="1"/>
</dbReference>
<reference evidence="6 7" key="1">
    <citation type="submission" date="2019-09" db="EMBL/GenBank/DDBJ databases">
        <title>Phylogeny of genus Pseudoclavibacter and closely related genus.</title>
        <authorList>
            <person name="Li Y."/>
        </authorList>
    </citation>
    <scope>NUCLEOTIDE SEQUENCE [LARGE SCALE GENOMIC DNA]</scope>
    <source>
        <strain evidence="6 7">DSM 23821</strain>
    </source>
</reference>
<dbReference type="PANTHER" id="PTHR43537:SF45">
    <property type="entry name" value="GNTR FAMILY REGULATORY PROTEIN"/>
    <property type="match status" value="1"/>
</dbReference>
<evidence type="ECO:0000256" key="3">
    <source>
        <dbReference type="ARBA" id="ARBA00023163"/>
    </source>
</evidence>
<dbReference type="OrthoDB" id="7989071at2"/>
<dbReference type="SMART" id="SM00895">
    <property type="entry name" value="FCD"/>
    <property type="match status" value="1"/>
</dbReference>
<dbReference type="CDD" id="cd07377">
    <property type="entry name" value="WHTH_GntR"/>
    <property type="match status" value="1"/>
</dbReference>
<dbReference type="PROSITE" id="PS50949">
    <property type="entry name" value="HTH_GNTR"/>
    <property type="match status" value="1"/>
</dbReference>
<feature type="region of interest" description="Disordered" evidence="4">
    <location>
        <begin position="1"/>
        <end position="22"/>
    </location>
</feature>
<dbReference type="Pfam" id="PF00392">
    <property type="entry name" value="GntR"/>
    <property type="match status" value="1"/>
</dbReference>
<evidence type="ECO:0000259" key="5">
    <source>
        <dbReference type="PROSITE" id="PS50949"/>
    </source>
</evidence>
<dbReference type="InterPro" id="IPR000524">
    <property type="entry name" value="Tscrpt_reg_HTH_GntR"/>
</dbReference>
<dbReference type="InterPro" id="IPR008920">
    <property type="entry name" value="TF_FadR/GntR_C"/>
</dbReference>
<evidence type="ECO:0000256" key="4">
    <source>
        <dbReference type="SAM" id="MobiDB-lite"/>
    </source>
</evidence>
<organism evidence="6 7">
    <name type="scientific">Pseudoclavibacter chungangensis</name>
    <dbReference type="NCBI Taxonomy" id="587635"/>
    <lineage>
        <taxon>Bacteria</taxon>
        <taxon>Bacillati</taxon>
        <taxon>Actinomycetota</taxon>
        <taxon>Actinomycetes</taxon>
        <taxon>Micrococcales</taxon>
        <taxon>Microbacteriaceae</taxon>
        <taxon>Pseudoclavibacter</taxon>
    </lineage>
</organism>
<protein>
    <submittedName>
        <fullName evidence="6">GntR family transcriptional regulator</fullName>
    </submittedName>
</protein>
<dbReference type="GO" id="GO:0003700">
    <property type="term" value="F:DNA-binding transcription factor activity"/>
    <property type="evidence" value="ECO:0007669"/>
    <property type="project" value="InterPro"/>
</dbReference>
<dbReference type="AlphaFoldDB" id="A0A7J5BZE4"/>
<keyword evidence="1" id="KW-0805">Transcription regulation</keyword>
<dbReference type="GO" id="GO:0003677">
    <property type="term" value="F:DNA binding"/>
    <property type="evidence" value="ECO:0007669"/>
    <property type="project" value="UniProtKB-KW"/>
</dbReference>
<dbReference type="PANTHER" id="PTHR43537">
    <property type="entry name" value="TRANSCRIPTIONAL REGULATOR, GNTR FAMILY"/>
    <property type="match status" value="1"/>
</dbReference>
<dbReference type="InterPro" id="IPR011711">
    <property type="entry name" value="GntR_C"/>
</dbReference>
<dbReference type="SUPFAM" id="SSF48008">
    <property type="entry name" value="GntR ligand-binding domain-like"/>
    <property type="match status" value="1"/>
</dbReference>
<keyword evidence="7" id="KW-1185">Reference proteome</keyword>
<evidence type="ECO:0000313" key="6">
    <source>
        <dbReference type="EMBL" id="KAB1659514.1"/>
    </source>
</evidence>
<keyword evidence="3" id="KW-0804">Transcription</keyword>
<dbReference type="InterPro" id="IPR036388">
    <property type="entry name" value="WH-like_DNA-bd_sf"/>
</dbReference>
<feature type="domain" description="HTH gntR-type" evidence="5">
    <location>
        <begin position="17"/>
        <end position="84"/>
    </location>
</feature>
<evidence type="ECO:0000256" key="2">
    <source>
        <dbReference type="ARBA" id="ARBA00023125"/>
    </source>
</evidence>